<reference evidence="3 4" key="1">
    <citation type="submission" date="2020-08" db="EMBL/GenBank/DDBJ databases">
        <title>Genome sequence of Weissella diestrammenae KACC 16890T.</title>
        <authorList>
            <person name="Hyun D.-W."/>
            <person name="Bae J.-W."/>
        </authorList>
    </citation>
    <scope>NUCLEOTIDE SEQUENCE [LARGE SCALE GENOMIC DNA]</scope>
    <source>
        <strain evidence="3 4">KACC 16890</strain>
    </source>
</reference>
<keyword evidence="4" id="KW-1185">Reference proteome</keyword>
<name>A0A7G9T4A4_9LACO</name>
<feature type="domain" description="YdbS-like PH" evidence="2">
    <location>
        <begin position="65"/>
        <end position="122"/>
    </location>
</feature>
<dbReference type="Pfam" id="PF03703">
    <property type="entry name" value="bPH_2"/>
    <property type="match status" value="1"/>
</dbReference>
<keyword evidence="1" id="KW-0472">Membrane</keyword>
<accession>A0A7G9T4A4</accession>
<evidence type="ECO:0000256" key="1">
    <source>
        <dbReference type="SAM" id="Phobius"/>
    </source>
</evidence>
<organism evidence="3 4">
    <name type="scientific">Weissella diestrammenae</name>
    <dbReference type="NCBI Taxonomy" id="1162633"/>
    <lineage>
        <taxon>Bacteria</taxon>
        <taxon>Bacillati</taxon>
        <taxon>Bacillota</taxon>
        <taxon>Bacilli</taxon>
        <taxon>Lactobacillales</taxon>
        <taxon>Lactobacillaceae</taxon>
        <taxon>Weissella</taxon>
    </lineage>
</organism>
<gene>
    <name evidence="3" type="ORF">H9L19_05930</name>
</gene>
<protein>
    <submittedName>
        <fullName evidence="3">PH domain-containing protein</fullName>
    </submittedName>
</protein>
<evidence type="ECO:0000313" key="4">
    <source>
        <dbReference type="Proteomes" id="UP000515800"/>
    </source>
</evidence>
<keyword evidence="1" id="KW-1133">Transmembrane helix</keyword>
<dbReference type="EMBL" id="CP060724">
    <property type="protein sequence ID" value="QNN74929.1"/>
    <property type="molecule type" value="Genomic_DNA"/>
</dbReference>
<proteinExistence type="predicted"/>
<dbReference type="AlphaFoldDB" id="A0A7G9T4A4"/>
<dbReference type="Proteomes" id="UP000515800">
    <property type="component" value="Chromosome"/>
</dbReference>
<keyword evidence="1" id="KW-0812">Transmembrane</keyword>
<dbReference type="InterPro" id="IPR005182">
    <property type="entry name" value="YdbS-like_PH"/>
</dbReference>
<evidence type="ECO:0000259" key="2">
    <source>
        <dbReference type="Pfam" id="PF03703"/>
    </source>
</evidence>
<dbReference type="KEGG" id="wdi:H9L19_05930"/>
<dbReference type="RefSeq" id="WP_187528764.1">
    <property type="nucleotide sequence ID" value="NZ_CP060724.1"/>
</dbReference>
<feature type="transmembrane region" description="Helical" evidence="1">
    <location>
        <begin position="42"/>
        <end position="62"/>
    </location>
</feature>
<sequence length="145" mass="16779">MIQLSVNKQVVYYELTRCIFSMFSGLIIISCVAYFFKSIAVLHFGIFGIFCLDVGNGVKRLLMRRAYRMRVTDSQIGIQQGIWIHKELVIYRDKIFALNYKQSMVQKWFGLTMIQIRTTGLTYATPVVKSDSMLIEQLGLVYAKK</sequence>
<feature type="transmembrane region" description="Helical" evidence="1">
    <location>
        <begin position="12"/>
        <end position="36"/>
    </location>
</feature>
<evidence type="ECO:0000313" key="3">
    <source>
        <dbReference type="EMBL" id="QNN74929.1"/>
    </source>
</evidence>